<dbReference type="EMBL" id="MFGW01000002">
    <property type="protein sequence ID" value="OGF68318.1"/>
    <property type="molecule type" value="Genomic_DNA"/>
</dbReference>
<dbReference type="Proteomes" id="UP000178943">
    <property type="component" value="Unassembled WGS sequence"/>
</dbReference>
<reference evidence="1 2" key="1">
    <citation type="journal article" date="2016" name="Nat. Commun.">
        <title>Thousands of microbial genomes shed light on interconnected biogeochemical processes in an aquifer system.</title>
        <authorList>
            <person name="Anantharaman K."/>
            <person name="Brown C.T."/>
            <person name="Hug L.A."/>
            <person name="Sharon I."/>
            <person name="Castelle C.J."/>
            <person name="Probst A.J."/>
            <person name="Thomas B.C."/>
            <person name="Singh A."/>
            <person name="Wilkins M.J."/>
            <person name="Karaoz U."/>
            <person name="Brodie E.L."/>
            <person name="Williams K.H."/>
            <person name="Hubbard S.S."/>
            <person name="Banfield J.F."/>
        </authorList>
    </citation>
    <scope>NUCLEOTIDE SEQUENCE [LARGE SCALE GENOMIC DNA]</scope>
</reference>
<organism evidence="1 2">
    <name type="scientific">Candidatus Fischerbacteria bacterium RBG_13_37_8</name>
    <dbReference type="NCBI Taxonomy" id="1817863"/>
    <lineage>
        <taxon>Bacteria</taxon>
        <taxon>Candidatus Fischeribacteriota</taxon>
    </lineage>
</organism>
<evidence type="ECO:0008006" key="3">
    <source>
        <dbReference type="Google" id="ProtNLM"/>
    </source>
</evidence>
<dbReference type="InterPro" id="IPR014055">
    <property type="entry name" value="CRISPR-assoc_prot_Csx11"/>
</dbReference>
<comment type="caution">
    <text evidence="1">The sequence shown here is derived from an EMBL/GenBank/DDBJ whole genome shotgun (WGS) entry which is preliminary data.</text>
</comment>
<name>A0A1F5VY81_9BACT</name>
<dbReference type="NCBIfam" id="TIGR02682">
    <property type="entry name" value="cas_csx11"/>
    <property type="match status" value="2"/>
</dbReference>
<protein>
    <recommendedName>
        <fullName evidence="3">CRISPR-associated protein Csx11</fullName>
    </recommendedName>
</protein>
<evidence type="ECO:0000313" key="2">
    <source>
        <dbReference type="Proteomes" id="UP000178943"/>
    </source>
</evidence>
<gene>
    <name evidence="1" type="ORF">A2Y62_11510</name>
</gene>
<evidence type="ECO:0000313" key="1">
    <source>
        <dbReference type="EMBL" id="OGF68318.1"/>
    </source>
</evidence>
<accession>A0A1F5VY81</accession>
<proteinExistence type="predicted"/>
<sequence>MGGRIVSSLLGKLEKNRTPILLAEIGAYLHDLGKARKQFIDCFAKESSSCRDDHNFPSSFPDDLRIKLKEIRVKICNEEVSLFDFIEKHHDRKENGTRFKDCEIPPQIRLLYADWNGYDGMDSGMDKGVVSSNSKQSKDYTFIATTFGYEPKENKIEDVTNLTKELYNLVKDKLSDYKNNKIDIKQLRSNIIKDTKKHYLKFLGETRRPANDVTLWDHSYSVATLFKCAVAKNILDCSNSSFDPLDFSWKILSADFNALSILGKGIKIGDILGYKKKIEDAFDKVKEIVEEEYPLGNEIYRDNSGIYLLIPDIEIKELKELTISRLIEIEPELMPEITVKEIFNLQSSNYKFDCKNQPQIPGDIKGQRRNFENDKKRSLLKILPEAREITLQEVSYPSSSERFFSEKFMDDWSDKEVCPICRLRPMKENSEGCKHCLDRRVRRAKNWIKDYPKQTIWLDEVSDHNDRIVLLTGCFVLDNWLDGSLIRTMAIKNNALTSKNPSPARIRRCWETTQEFIKSTIFANILSNFTYGKESLNLELRNKRIQFKLDQKPKIMEGATCDVDLKGIRLSPACIDKNSGTFISTINLQILEKWGYIVGGQKGRILDAKPADEKFQEYLPYVQIYDSPDQFMAIVPAYDALDIAAKIVEEYEIQFSKVRDRLPFHIGIIAFHRRIPLYVAMDAGKKLIDAFKKSKEIEASVVSPPQEIDTNIDTAYKKFGHKVIKLKLITNPSYSSVPLEWVVSCSTGDPVQDDEWHPYLRYSGRNSNRGNYSFDYGNGNYVVHVKKLQLNDCIKIEGSYFKLAYLENAAERFKVDEKLRSLGDVKRLDELWNDVACILKSKNLGISQMYAFWHEVMKRYEDYKGDSVWQDFVKSSLMNKLRLCPEKDKELFDKLFQATKDCLLDLCLNWNLKVRKLKP</sequence>
<dbReference type="AlphaFoldDB" id="A0A1F5VY81"/>
<dbReference type="STRING" id="1817863.A2Y62_11510"/>